<protein>
    <submittedName>
        <fullName evidence="1">Uncharacterized protein</fullName>
    </submittedName>
</protein>
<organism evidence="1 2">
    <name type="scientific">Larkinella rosea</name>
    <dbReference type="NCBI Taxonomy" id="2025312"/>
    <lineage>
        <taxon>Bacteria</taxon>
        <taxon>Pseudomonadati</taxon>
        <taxon>Bacteroidota</taxon>
        <taxon>Cytophagia</taxon>
        <taxon>Cytophagales</taxon>
        <taxon>Spirosomataceae</taxon>
        <taxon>Larkinella</taxon>
    </lineage>
</organism>
<dbReference type="Proteomes" id="UP000271925">
    <property type="component" value="Unassembled WGS sequence"/>
</dbReference>
<dbReference type="EMBL" id="RQJO01000007">
    <property type="protein sequence ID" value="RRB07259.1"/>
    <property type="molecule type" value="Genomic_DNA"/>
</dbReference>
<evidence type="ECO:0000313" key="1">
    <source>
        <dbReference type="EMBL" id="RRB07259.1"/>
    </source>
</evidence>
<name>A0A3P1C1Z1_9BACT</name>
<dbReference type="OrthoDB" id="965168at2"/>
<proteinExistence type="predicted"/>
<gene>
    <name evidence="1" type="ORF">EHT25_05640</name>
</gene>
<accession>A0A3P1C1Z1</accession>
<sequence length="86" mass="10371">MWFKNHLKNRRLKNRIRHLSEAQRREILDKSPFEAGFFQGTGFDVFRKDEPDFEKAYVYGLGHVMRDVAENWIIEQYLLATHDEVD</sequence>
<dbReference type="RefSeq" id="WP_124871893.1">
    <property type="nucleotide sequence ID" value="NZ_RQJO01000007.1"/>
</dbReference>
<dbReference type="AlphaFoldDB" id="A0A3P1C1Z1"/>
<keyword evidence="2" id="KW-1185">Reference proteome</keyword>
<comment type="caution">
    <text evidence="1">The sequence shown here is derived from an EMBL/GenBank/DDBJ whole genome shotgun (WGS) entry which is preliminary data.</text>
</comment>
<reference evidence="1 2" key="1">
    <citation type="submission" date="2018-11" db="EMBL/GenBank/DDBJ databases">
        <authorList>
            <person name="Zhou Z."/>
            <person name="Wang G."/>
        </authorList>
    </citation>
    <scope>NUCLEOTIDE SEQUENCE [LARGE SCALE GENOMIC DNA]</scope>
    <source>
        <strain evidence="1 2">KCTC52004</strain>
    </source>
</reference>
<evidence type="ECO:0000313" key="2">
    <source>
        <dbReference type="Proteomes" id="UP000271925"/>
    </source>
</evidence>